<evidence type="ECO:0000313" key="8">
    <source>
        <dbReference type="Proteomes" id="UP001223336"/>
    </source>
</evidence>
<dbReference type="CDD" id="cd02440">
    <property type="entry name" value="AdoMet_MTases"/>
    <property type="match status" value="1"/>
</dbReference>
<dbReference type="AlphaFoldDB" id="A0AA51R3H0"/>
<feature type="binding site" evidence="3 4">
    <location>
        <begin position="63"/>
        <end position="65"/>
    </location>
    <ligand>
        <name>S-adenosyl-L-methionine</name>
        <dbReference type="ChEBI" id="CHEBI:59789"/>
    </ligand>
</feature>
<dbReference type="PANTHER" id="PTHR43861">
    <property type="entry name" value="TRANS-ACONITATE 2-METHYLTRANSFERASE-RELATED"/>
    <property type="match status" value="1"/>
</dbReference>
<dbReference type="NCBIfam" id="TIGR00740">
    <property type="entry name" value="carboxy-S-adenosyl-L-methionine synthase CmoA"/>
    <property type="match status" value="1"/>
</dbReference>
<proteinExistence type="inferred from homology"/>
<dbReference type="Proteomes" id="UP001223336">
    <property type="component" value="Unassembled WGS sequence"/>
</dbReference>
<gene>
    <name evidence="3 7" type="primary">cmoA</name>
    <name evidence="6" type="ORF">RCC75_16735</name>
    <name evidence="7" type="ORF">RCG00_11240</name>
</gene>
<dbReference type="SUPFAM" id="SSF53335">
    <property type="entry name" value="S-adenosyl-L-methionine-dependent methyltransferases"/>
    <property type="match status" value="1"/>
</dbReference>
<feature type="binding site" evidence="3 4">
    <location>
        <begin position="88"/>
        <end position="89"/>
    </location>
    <ligand>
        <name>S-adenosyl-L-methionine</name>
        <dbReference type="ChEBI" id="CHEBI:59789"/>
    </ligand>
</feature>
<keyword evidence="2 3" id="KW-0949">S-adenosyl-L-methionine</keyword>
<dbReference type="PIRSF" id="PIRSF006325">
    <property type="entry name" value="MeTrfase_bac"/>
    <property type="match status" value="1"/>
</dbReference>
<comment type="function">
    <text evidence="3">Catalyzes the conversion of S-adenosyl-L-methionine (SAM) to carboxy-S-adenosyl-L-methionine (Cx-SAM).</text>
</comment>
<dbReference type="EC" id="2.1.3.-" evidence="3"/>
<evidence type="ECO:0000256" key="2">
    <source>
        <dbReference type="ARBA" id="ARBA00022691"/>
    </source>
</evidence>
<dbReference type="InterPro" id="IPR029063">
    <property type="entry name" value="SAM-dependent_MTases_sf"/>
</dbReference>
<dbReference type="EMBL" id="JAVFKN010000026">
    <property type="protein sequence ID" value="MDQ5770187.1"/>
    <property type="molecule type" value="Genomic_DNA"/>
</dbReference>
<reference evidence="7 8" key="1">
    <citation type="submission" date="2023-08" db="EMBL/GenBank/DDBJ databases">
        <title>New molecular markers tilS and rpoB for phylogenetic and monitoring studies of the genus Thiothrix biodiversity.</title>
        <authorList>
            <person name="Ravin N.V."/>
            <person name="Smolyakov D."/>
            <person name="Markov N.D."/>
            <person name="Beletsky A.V."/>
            <person name="Mardanov A.V."/>
            <person name="Rudenko T.S."/>
            <person name="Grabovich M.Y."/>
        </authorList>
    </citation>
    <scope>NUCLEOTIDE SEQUENCE</scope>
    <source>
        <strain evidence="7">DNT52</strain>
        <strain evidence="6 8">H33</strain>
    </source>
</reference>
<dbReference type="GO" id="GO:0016743">
    <property type="term" value="F:carboxyl- or carbamoyltransferase activity"/>
    <property type="evidence" value="ECO:0007669"/>
    <property type="project" value="UniProtKB-UniRule"/>
</dbReference>
<dbReference type="InterPro" id="IPR041698">
    <property type="entry name" value="Methyltransf_25"/>
</dbReference>
<protein>
    <recommendedName>
        <fullName evidence="3">Carboxy-S-adenosyl-L-methionine synthase</fullName>
        <shortName evidence="3">Cx-SAM synthase</shortName>
        <ecNumber evidence="3">2.1.3.-</ecNumber>
    </recommendedName>
</protein>
<dbReference type="HAMAP" id="MF_01589">
    <property type="entry name" value="Cx_SAM_synthase"/>
    <property type="match status" value="1"/>
</dbReference>
<dbReference type="Proteomes" id="UP001229862">
    <property type="component" value="Chromosome"/>
</dbReference>
<comment type="catalytic activity">
    <reaction evidence="3">
        <text>prephenate + S-adenosyl-L-methionine = carboxy-S-adenosyl-L-methionine + 3-phenylpyruvate + H2O</text>
        <dbReference type="Rhea" id="RHEA:51692"/>
        <dbReference type="ChEBI" id="CHEBI:15377"/>
        <dbReference type="ChEBI" id="CHEBI:18005"/>
        <dbReference type="ChEBI" id="CHEBI:29934"/>
        <dbReference type="ChEBI" id="CHEBI:59789"/>
        <dbReference type="ChEBI" id="CHEBI:134278"/>
    </reaction>
</comment>
<organism evidence="7">
    <name type="scientific">Thiothrix subterranea</name>
    <dbReference type="NCBI Taxonomy" id="2735563"/>
    <lineage>
        <taxon>Bacteria</taxon>
        <taxon>Pseudomonadati</taxon>
        <taxon>Pseudomonadota</taxon>
        <taxon>Gammaproteobacteria</taxon>
        <taxon>Thiotrichales</taxon>
        <taxon>Thiotrichaceae</taxon>
        <taxon>Thiothrix</taxon>
    </lineage>
</organism>
<dbReference type="EMBL" id="CP133217">
    <property type="protein sequence ID" value="WML88929.1"/>
    <property type="molecule type" value="Genomic_DNA"/>
</dbReference>
<evidence type="ECO:0000256" key="4">
    <source>
        <dbReference type="PIRSR" id="PIRSR006325-1"/>
    </source>
</evidence>
<evidence type="ECO:0000259" key="5">
    <source>
        <dbReference type="Pfam" id="PF13649"/>
    </source>
</evidence>
<feature type="binding site" evidence="3 4">
    <location>
        <position position="38"/>
    </location>
    <ligand>
        <name>S-adenosyl-L-methionine</name>
        <dbReference type="ChEBI" id="CHEBI:59789"/>
    </ligand>
</feature>
<dbReference type="GO" id="GO:0002098">
    <property type="term" value="P:tRNA wobble uridine modification"/>
    <property type="evidence" value="ECO:0007669"/>
    <property type="project" value="InterPro"/>
</dbReference>
<dbReference type="RefSeq" id="WP_308135951.1">
    <property type="nucleotide sequence ID" value="NZ_CP133197.1"/>
</dbReference>
<evidence type="ECO:0000313" key="7">
    <source>
        <dbReference type="EMBL" id="WML88929.1"/>
    </source>
</evidence>
<name>A0AA51R3H0_9GAMM</name>
<keyword evidence="8" id="KW-1185">Reference proteome</keyword>
<keyword evidence="1 3" id="KW-0808">Transferase</keyword>
<feature type="domain" description="Methyltransferase" evidence="5">
    <location>
        <begin position="59"/>
        <end position="157"/>
    </location>
</feature>
<accession>A0AA51R3H0</accession>
<feature type="binding site" evidence="3">
    <location>
        <position position="198"/>
    </location>
    <ligand>
        <name>S-adenosyl-L-methionine</name>
        <dbReference type="ChEBI" id="CHEBI:59789"/>
    </ligand>
</feature>
<dbReference type="Pfam" id="PF13649">
    <property type="entry name" value="Methyltransf_25"/>
    <property type="match status" value="1"/>
</dbReference>
<evidence type="ECO:0000256" key="1">
    <source>
        <dbReference type="ARBA" id="ARBA00022679"/>
    </source>
</evidence>
<dbReference type="Gene3D" id="3.40.50.150">
    <property type="entry name" value="Vaccinia Virus protein VP39"/>
    <property type="match status" value="1"/>
</dbReference>
<comment type="subunit">
    <text evidence="3">Homodimer.</text>
</comment>
<dbReference type="PANTHER" id="PTHR43861:SF2">
    <property type="entry name" value="CARBOXY-S-ADENOSYL-L-METHIONINE SYNTHASE"/>
    <property type="match status" value="1"/>
</dbReference>
<dbReference type="GO" id="GO:1904047">
    <property type="term" value="F:S-adenosyl-L-methionine binding"/>
    <property type="evidence" value="ECO:0007669"/>
    <property type="project" value="UniProtKB-UniRule"/>
</dbReference>
<dbReference type="InterPro" id="IPR005271">
    <property type="entry name" value="CmoA"/>
</dbReference>
<feature type="binding site" evidence="3 4">
    <location>
        <position position="131"/>
    </location>
    <ligand>
        <name>S-adenosyl-L-methionine</name>
        <dbReference type="ChEBI" id="CHEBI:59789"/>
    </ligand>
</feature>
<feature type="binding site" evidence="3 4">
    <location>
        <begin position="116"/>
        <end position="117"/>
    </location>
    <ligand>
        <name>S-adenosyl-L-methionine</name>
        <dbReference type="ChEBI" id="CHEBI:59789"/>
    </ligand>
</feature>
<sequence length="242" mass="26865">MQRDSIYALPQGQVVDFAFNEAVADVFPDMIRRSVPGYETIIALLGVIARRYAQPHSRIYDLGCSLGASTLSMAAQVRVEDLSFVCVDNSAAMTRRCEQILQRHLPSGQFQVECADIQAIALNNASVVVLNFTLQFLKPDERLAMLRHIYEGLLPGGVLILSEKLQFADAAEQALLTDIHLEFKRANGYSELEISQKRSALDHVLIPDTFAQHVERLEAAGFTQVVNWFQGLNFASLLAVKA</sequence>
<evidence type="ECO:0000313" key="6">
    <source>
        <dbReference type="EMBL" id="MDQ5770187.1"/>
    </source>
</evidence>
<evidence type="ECO:0000256" key="3">
    <source>
        <dbReference type="HAMAP-Rule" id="MF_01589"/>
    </source>
</evidence>
<comment type="similarity">
    <text evidence="3">Belongs to the class I-like SAM-binding methyltransferase superfamily. Cx-SAM synthase family.</text>
</comment>